<evidence type="ECO:0000256" key="3">
    <source>
        <dbReference type="ARBA" id="ARBA00022679"/>
    </source>
</evidence>
<comment type="similarity">
    <text evidence="1">Belongs to the glycosyltransferase 2 family.</text>
</comment>
<keyword evidence="7" id="KW-1185">Reference proteome</keyword>
<evidence type="ECO:0000256" key="4">
    <source>
        <dbReference type="SAM" id="Phobius"/>
    </source>
</evidence>
<dbReference type="SUPFAM" id="SSF53448">
    <property type="entry name" value="Nucleotide-diphospho-sugar transferases"/>
    <property type="match status" value="1"/>
</dbReference>
<feature type="transmembrane region" description="Helical" evidence="4">
    <location>
        <begin position="283"/>
        <end position="306"/>
    </location>
</feature>
<proteinExistence type="inferred from homology"/>
<dbReference type="InterPro" id="IPR029044">
    <property type="entry name" value="Nucleotide-diphossugar_trans"/>
</dbReference>
<dbReference type="PANTHER" id="PTHR43630">
    <property type="entry name" value="POLY-BETA-1,6-N-ACETYL-D-GLUCOSAMINE SYNTHASE"/>
    <property type="match status" value="1"/>
</dbReference>
<feature type="transmembrane region" description="Helical" evidence="4">
    <location>
        <begin position="345"/>
        <end position="366"/>
    </location>
</feature>
<evidence type="ECO:0000313" key="6">
    <source>
        <dbReference type="EMBL" id="QEC57587.1"/>
    </source>
</evidence>
<dbReference type="Gene3D" id="3.90.550.10">
    <property type="entry name" value="Spore Coat Polysaccharide Biosynthesis Protein SpsA, Chain A"/>
    <property type="match status" value="1"/>
</dbReference>
<evidence type="ECO:0000259" key="5">
    <source>
        <dbReference type="Pfam" id="PF00535"/>
    </source>
</evidence>
<keyword evidence="3 6" id="KW-0808">Transferase</keyword>
<feature type="domain" description="Glycosyltransferase 2-like" evidence="5">
    <location>
        <begin position="46"/>
        <end position="170"/>
    </location>
</feature>
<evidence type="ECO:0000313" key="7">
    <source>
        <dbReference type="Proteomes" id="UP000321204"/>
    </source>
</evidence>
<keyword evidence="4" id="KW-0812">Transmembrane</keyword>
<sequence length="376" mass="42954">MNRMWLTIITVVFLLIYAALIFFYFVQWNKLQDYKPAAQTPAVFVSVIVAARNEEKTLPLLLKDLSEQTFPQHLFEVIVVDDYSTDNTAAVASKFKAQNIRIIFPDAPPGASSKKAAIASGIKKTKGELMLITDADCRVSKEWLQIMASFYKERSAAFIAAPVAFTHDNSLLQIFQVLDFITLQGVTAASVNANVHTMCNGANLAYTKQAFEEVNGFAGIDKVATGDDMLLMHKIWKAYPQKVCYLKCKEAVVETTPMQSWKDFLLQRRRWASKTLVYDDWRIIVVLGFVLLFNLLPFVLLVAALFNKTYWIIFFFFFLAKTVIEWPFVSSVAAFFGEQKLMRHFFFVQPLHVFYTVFVGLLGQAGKYEWKGRRTR</sequence>
<name>A0A5B8ULP7_9BACT</name>
<dbReference type="EMBL" id="CP042433">
    <property type="protein sequence ID" value="QEC57587.1"/>
    <property type="molecule type" value="Genomic_DNA"/>
</dbReference>
<dbReference type="AlphaFoldDB" id="A0A5B8ULP7"/>
<dbReference type="OrthoDB" id="9805625at2"/>
<accession>A0A5B8ULP7</accession>
<feature type="transmembrane region" description="Helical" evidence="4">
    <location>
        <begin position="312"/>
        <end position="336"/>
    </location>
</feature>
<keyword evidence="4" id="KW-0472">Membrane</keyword>
<dbReference type="GO" id="GO:0016757">
    <property type="term" value="F:glycosyltransferase activity"/>
    <property type="evidence" value="ECO:0007669"/>
    <property type="project" value="UniProtKB-KW"/>
</dbReference>
<evidence type="ECO:0000256" key="2">
    <source>
        <dbReference type="ARBA" id="ARBA00022676"/>
    </source>
</evidence>
<dbReference type="Pfam" id="PF00535">
    <property type="entry name" value="Glycos_transf_2"/>
    <property type="match status" value="1"/>
</dbReference>
<dbReference type="KEGG" id="fgg:FSB75_17310"/>
<evidence type="ECO:0000256" key="1">
    <source>
        <dbReference type="ARBA" id="ARBA00006739"/>
    </source>
</evidence>
<organism evidence="6 7">
    <name type="scientific">Flavisolibacter ginsenosidimutans</name>
    <dbReference type="NCBI Taxonomy" id="661481"/>
    <lineage>
        <taxon>Bacteria</taxon>
        <taxon>Pseudomonadati</taxon>
        <taxon>Bacteroidota</taxon>
        <taxon>Chitinophagia</taxon>
        <taxon>Chitinophagales</taxon>
        <taxon>Chitinophagaceae</taxon>
        <taxon>Flavisolibacter</taxon>
    </lineage>
</organism>
<feature type="transmembrane region" description="Helical" evidence="4">
    <location>
        <begin position="6"/>
        <end position="26"/>
    </location>
</feature>
<keyword evidence="2" id="KW-0328">Glycosyltransferase</keyword>
<reference evidence="6 7" key="1">
    <citation type="journal article" date="2015" name="Int. J. Syst. Evol. Microbiol.">
        <title>Flavisolibacter ginsenosidimutans sp. nov., with ginsenoside-converting activity isolated from soil used for cultivating ginseng.</title>
        <authorList>
            <person name="Zhao Y."/>
            <person name="Liu Q."/>
            <person name="Kang M.S."/>
            <person name="Jin F."/>
            <person name="Yu H."/>
            <person name="Im W.T."/>
        </authorList>
    </citation>
    <scope>NUCLEOTIDE SEQUENCE [LARGE SCALE GENOMIC DNA]</scope>
    <source>
        <strain evidence="6 7">Gsoil 636</strain>
    </source>
</reference>
<dbReference type="Proteomes" id="UP000321204">
    <property type="component" value="Chromosome"/>
</dbReference>
<gene>
    <name evidence="6" type="ORF">FSB75_17310</name>
</gene>
<dbReference type="PANTHER" id="PTHR43630:SF1">
    <property type="entry name" value="POLY-BETA-1,6-N-ACETYL-D-GLUCOSAMINE SYNTHASE"/>
    <property type="match status" value="1"/>
</dbReference>
<keyword evidence="4" id="KW-1133">Transmembrane helix</keyword>
<protein>
    <submittedName>
        <fullName evidence="6">Glycosyltransferase</fullName>
    </submittedName>
</protein>
<dbReference type="InterPro" id="IPR001173">
    <property type="entry name" value="Glyco_trans_2-like"/>
</dbReference>